<organism evidence="1 2">
    <name type="scientific">Caballeronia glathei</name>
    <dbReference type="NCBI Taxonomy" id="60547"/>
    <lineage>
        <taxon>Bacteria</taxon>
        <taxon>Pseudomonadati</taxon>
        <taxon>Pseudomonadota</taxon>
        <taxon>Betaproteobacteria</taxon>
        <taxon>Burkholderiales</taxon>
        <taxon>Burkholderiaceae</taxon>
        <taxon>Caballeronia</taxon>
    </lineage>
</organism>
<proteinExistence type="predicted"/>
<evidence type="ECO:0008006" key="3">
    <source>
        <dbReference type="Google" id="ProtNLM"/>
    </source>
</evidence>
<gene>
    <name evidence="1" type="ORF">BG61_28115</name>
</gene>
<dbReference type="STRING" id="60547.GCA_000751215_02611"/>
<dbReference type="InterPro" id="IPR007813">
    <property type="entry name" value="PilN"/>
</dbReference>
<name>A0A069PH51_9BURK</name>
<protein>
    <recommendedName>
        <fullName evidence="3">Fimbrial assembly protein</fullName>
    </recommendedName>
</protein>
<dbReference type="AlphaFoldDB" id="A0A069PH51"/>
<sequence>MTSLAFLDGFNLLPYRSRKRREARNRRLALLASAGLAGCAAVGAVAGWDAFERARLDDRRAVLEAALRASAADVAEHGRLTDAEAERRRARQAAEPLAVPRTRFLALLDALADAPAQGGVALRRVSQKSEEVEIAAFAPDSQAASRWLKHLEKVRDVQAVEVVEMKRRTGGAASAKRDKAPETPVGYEFTALVRWSAAGAPAVHPARAVVAANRRSIK</sequence>
<evidence type="ECO:0000313" key="2">
    <source>
        <dbReference type="Proteomes" id="UP000027466"/>
    </source>
</evidence>
<evidence type="ECO:0000313" key="1">
    <source>
        <dbReference type="EMBL" id="KDR39965.1"/>
    </source>
</evidence>
<dbReference type="Proteomes" id="UP000027466">
    <property type="component" value="Unassembled WGS sequence"/>
</dbReference>
<keyword evidence="2" id="KW-1185">Reference proteome</keyword>
<accession>A0A069PH51</accession>
<reference evidence="1 2" key="1">
    <citation type="submission" date="2014-03" db="EMBL/GenBank/DDBJ databases">
        <title>Draft Genome Sequences of Four Burkholderia Strains.</title>
        <authorList>
            <person name="Liu X.Y."/>
            <person name="Li C.X."/>
            <person name="Xu J.H."/>
        </authorList>
    </citation>
    <scope>NUCLEOTIDE SEQUENCE [LARGE SCALE GENOMIC DNA]</scope>
    <source>
        <strain evidence="1 2">DSM 50014</strain>
    </source>
</reference>
<dbReference type="Pfam" id="PF05137">
    <property type="entry name" value="PilN"/>
    <property type="match status" value="1"/>
</dbReference>
<dbReference type="RefSeq" id="WP_035930951.1">
    <property type="nucleotide sequence ID" value="NZ_CADFFX010000035.1"/>
</dbReference>
<dbReference type="EMBL" id="JFHC01000048">
    <property type="protein sequence ID" value="KDR39965.1"/>
    <property type="molecule type" value="Genomic_DNA"/>
</dbReference>
<comment type="caution">
    <text evidence="1">The sequence shown here is derived from an EMBL/GenBank/DDBJ whole genome shotgun (WGS) entry which is preliminary data.</text>
</comment>